<sequence>MLQARRIGKELYVGVHSDEEILVNKGPTVMMLDERLVAVEACKWCTKPIPNAPYVTDPKVMDRYGCKYVVHGDDITTDANGEDCYRDVKNLGRFIVVKRTPNISTTDLVGRMLLAQKTHHILSINNKDWDSYQLGKNNNVNKLLDKDSSIRFKNYASAKDGKSLNSLVLINTSEKKLYEYIKPSLEVSNRIKNGVYFIDGGFDLFNPGHIEALRLLREKASNYNYSVIVGLHDDLCVNENKGLNYPIMNLLERSLCVLQCKYVDGIVLGSPYIPDENFINNLNNQLYGGKILKVFHGPTSELNKDNLNPYHNIRHLYSNLGPHKYDNISTEVIVSRVLHNREAYEERQRKKGWKSEIERKLQMEESN</sequence>
<evidence type="ECO:0000256" key="9">
    <source>
        <dbReference type="ARBA" id="ARBA00024191"/>
    </source>
</evidence>
<dbReference type="SUPFAM" id="SSF52374">
    <property type="entry name" value="Nucleotidylyl transferase"/>
    <property type="match status" value="2"/>
</dbReference>
<evidence type="ECO:0000256" key="6">
    <source>
        <dbReference type="ARBA" id="ARBA00023098"/>
    </source>
</evidence>
<dbReference type="InterPro" id="IPR044608">
    <property type="entry name" value="Ect1/PCYT2"/>
</dbReference>
<comment type="similarity">
    <text evidence="2">Belongs to the cytidylyltransferase family.</text>
</comment>
<feature type="domain" description="Cytidyltransferase-like" evidence="12">
    <location>
        <begin position="3"/>
        <end position="109"/>
    </location>
</feature>
<dbReference type="GO" id="GO:0006646">
    <property type="term" value="P:phosphatidylethanolamine biosynthetic process"/>
    <property type="evidence" value="ECO:0007669"/>
    <property type="project" value="UniProtKB-UniPathway"/>
</dbReference>
<dbReference type="Gene3D" id="3.40.50.620">
    <property type="entry name" value="HUPs"/>
    <property type="match status" value="2"/>
</dbReference>
<dbReference type="Proteomes" id="UP000094236">
    <property type="component" value="Unassembled WGS sequence"/>
</dbReference>
<evidence type="ECO:0000313" key="13">
    <source>
        <dbReference type="EMBL" id="ODV98080.1"/>
    </source>
</evidence>
<dbReference type="OrthoDB" id="40021at2759"/>
<dbReference type="STRING" id="669874.A0A1E4U261"/>
<organism evidence="13 14">
    <name type="scientific">Pachysolen tannophilus NRRL Y-2460</name>
    <dbReference type="NCBI Taxonomy" id="669874"/>
    <lineage>
        <taxon>Eukaryota</taxon>
        <taxon>Fungi</taxon>
        <taxon>Dikarya</taxon>
        <taxon>Ascomycota</taxon>
        <taxon>Saccharomycotina</taxon>
        <taxon>Pichiomycetes</taxon>
        <taxon>Pachysolenaceae</taxon>
        <taxon>Pachysolen</taxon>
    </lineage>
</organism>
<reference evidence="14" key="1">
    <citation type="submission" date="2016-05" db="EMBL/GenBank/DDBJ databases">
        <title>Comparative genomics of biotechnologically important yeasts.</title>
        <authorList>
            <consortium name="DOE Joint Genome Institute"/>
            <person name="Riley R."/>
            <person name="Haridas S."/>
            <person name="Wolfe K.H."/>
            <person name="Lopes M.R."/>
            <person name="Hittinger C.T."/>
            <person name="Goker M."/>
            <person name="Salamov A."/>
            <person name="Wisecaver J."/>
            <person name="Long T.M."/>
            <person name="Aerts A.L."/>
            <person name="Barry K."/>
            <person name="Choi C."/>
            <person name="Clum A."/>
            <person name="Coughlan A.Y."/>
            <person name="Deshpande S."/>
            <person name="Douglass A.P."/>
            <person name="Hanson S.J."/>
            <person name="Klenk H.-P."/>
            <person name="Labutti K."/>
            <person name="Lapidus A."/>
            <person name="Lindquist E."/>
            <person name="Lipzen A."/>
            <person name="Meier-Kolthoff J.P."/>
            <person name="Ohm R.A."/>
            <person name="Otillar R.P."/>
            <person name="Pangilinan J."/>
            <person name="Peng Y."/>
            <person name="Rokas A."/>
            <person name="Rosa C.A."/>
            <person name="Scheuner C."/>
            <person name="Sibirny A.A."/>
            <person name="Slot J.C."/>
            <person name="Stielow J.B."/>
            <person name="Sun H."/>
            <person name="Kurtzman C.P."/>
            <person name="Blackwell M."/>
            <person name="Grigoriev I.V."/>
            <person name="Jeffries T.W."/>
        </authorList>
    </citation>
    <scope>NUCLEOTIDE SEQUENCE [LARGE SCALE GENOMIC DNA]</scope>
    <source>
        <strain evidence="14">NRRL Y-2460</strain>
    </source>
</reference>
<feature type="domain" description="Cytidyltransferase-like" evidence="12">
    <location>
        <begin position="198"/>
        <end position="285"/>
    </location>
</feature>
<evidence type="ECO:0000256" key="1">
    <source>
        <dbReference type="ARBA" id="ARBA00005189"/>
    </source>
</evidence>
<proteinExistence type="inferred from homology"/>
<keyword evidence="3" id="KW-0444">Lipid biosynthesis</keyword>
<evidence type="ECO:0000256" key="8">
    <source>
        <dbReference type="ARBA" id="ARBA00023264"/>
    </source>
</evidence>
<evidence type="ECO:0000256" key="10">
    <source>
        <dbReference type="ARBA" id="ARBA00024221"/>
    </source>
</evidence>
<comment type="pathway">
    <text evidence="1">Lipid metabolism.</text>
</comment>
<dbReference type="InterPro" id="IPR004821">
    <property type="entry name" value="Cyt_trans-like"/>
</dbReference>
<gene>
    <name evidence="13" type="ORF">PACTADRAFT_36416</name>
</gene>
<dbReference type="EC" id="2.7.7.14" evidence="10"/>
<keyword evidence="8" id="KW-1208">Phospholipid metabolism</keyword>
<protein>
    <recommendedName>
        <fullName evidence="10">ethanolamine-phosphate cytidylyltransferase</fullName>
        <ecNumber evidence="10">2.7.7.14</ecNumber>
    </recommendedName>
    <alternativeName>
        <fullName evidence="11">CTP:phosphoethanolamine cytidylyltransferase</fullName>
    </alternativeName>
</protein>
<dbReference type="Pfam" id="PF01467">
    <property type="entry name" value="CTP_transf_like"/>
    <property type="match status" value="2"/>
</dbReference>
<accession>A0A1E4U261</accession>
<keyword evidence="5" id="KW-0548">Nucleotidyltransferase</keyword>
<evidence type="ECO:0000256" key="7">
    <source>
        <dbReference type="ARBA" id="ARBA00023209"/>
    </source>
</evidence>
<comment type="pathway">
    <text evidence="9">Phospholipid metabolism; phosphatidylethanolamine biosynthesis; phosphatidylethanolamine from ethanolamine: step 2/3.</text>
</comment>
<dbReference type="PANTHER" id="PTHR45780:SF2">
    <property type="entry name" value="ETHANOLAMINE-PHOSPHATE CYTIDYLYLTRANSFERASE"/>
    <property type="match status" value="1"/>
</dbReference>
<evidence type="ECO:0000256" key="3">
    <source>
        <dbReference type="ARBA" id="ARBA00022516"/>
    </source>
</evidence>
<dbReference type="PANTHER" id="PTHR45780">
    <property type="entry name" value="ETHANOLAMINE-PHOSPHATE CYTIDYLYLTRANSFERASE"/>
    <property type="match status" value="1"/>
</dbReference>
<evidence type="ECO:0000256" key="11">
    <source>
        <dbReference type="ARBA" id="ARBA00031473"/>
    </source>
</evidence>
<name>A0A1E4U261_PACTA</name>
<evidence type="ECO:0000256" key="2">
    <source>
        <dbReference type="ARBA" id="ARBA00010101"/>
    </source>
</evidence>
<dbReference type="UniPathway" id="UPA00558">
    <property type="reaction ID" value="UER00742"/>
</dbReference>
<keyword evidence="6" id="KW-0443">Lipid metabolism</keyword>
<dbReference type="InterPro" id="IPR014729">
    <property type="entry name" value="Rossmann-like_a/b/a_fold"/>
</dbReference>
<dbReference type="GO" id="GO:0005737">
    <property type="term" value="C:cytoplasm"/>
    <property type="evidence" value="ECO:0007669"/>
    <property type="project" value="TreeGrafter"/>
</dbReference>
<dbReference type="GO" id="GO:0004306">
    <property type="term" value="F:ethanolamine-phosphate cytidylyltransferase activity"/>
    <property type="evidence" value="ECO:0007669"/>
    <property type="project" value="UniProtKB-EC"/>
</dbReference>
<keyword evidence="4" id="KW-0808">Transferase</keyword>
<evidence type="ECO:0000313" key="14">
    <source>
        <dbReference type="Proteomes" id="UP000094236"/>
    </source>
</evidence>
<dbReference type="EMBL" id="KV454011">
    <property type="protein sequence ID" value="ODV98080.1"/>
    <property type="molecule type" value="Genomic_DNA"/>
</dbReference>
<dbReference type="AlphaFoldDB" id="A0A1E4U261"/>
<evidence type="ECO:0000256" key="5">
    <source>
        <dbReference type="ARBA" id="ARBA00022695"/>
    </source>
</evidence>
<keyword evidence="14" id="KW-1185">Reference proteome</keyword>
<evidence type="ECO:0000256" key="4">
    <source>
        <dbReference type="ARBA" id="ARBA00022679"/>
    </source>
</evidence>
<keyword evidence="7" id="KW-0594">Phospholipid biosynthesis</keyword>
<evidence type="ECO:0000259" key="12">
    <source>
        <dbReference type="Pfam" id="PF01467"/>
    </source>
</evidence>